<comment type="subcellular location">
    <subcellularLocation>
        <location evidence="6">Cytoplasm</location>
    </subcellularLocation>
</comment>
<evidence type="ECO:0000256" key="4">
    <source>
        <dbReference type="ARBA" id="ARBA00023102"/>
    </source>
</evidence>
<dbReference type="PROSITE" id="PS00955">
    <property type="entry name" value="IGP_DEHYDRATASE_2"/>
    <property type="match status" value="1"/>
</dbReference>
<evidence type="ECO:0000256" key="3">
    <source>
        <dbReference type="ARBA" id="ARBA00022605"/>
    </source>
</evidence>
<dbReference type="FunFam" id="3.30.230.40:FF:000003">
    <property type="entry name" value="Imidazoleglycerol-phosphate dehydratase HisB"/>
    <property type="match status" value="1"/>
</dbReference>
<protein>
    <recommendedName>
        <fullName evidence="2 6">Imidazoleglycerol-phosphate dehydratase</fullName>
        <shortName evidence="6">IGPD</shortName>
        <ecNumber evidence="6">4.2.1.19</ecNumber>
    </recommendedName>
</protein>
<proteinExistence type="inferred from homology"/>
<dbReference type="Pfam" id="PF00475">
    <property type="entry name" value="IGPD"/>
    <property type="match status" value="1"/>
</dbReference>
<gene>
    <name evidence="6" type="primary">hisB</name>
    <name evidence="7" type="ORF">C7B45_14685</name>
</gene>
<dbReference type="PANTHER" id="PTHR23133">
    <property type="entry name" value="IMIDAZOLEGLYCEROL-PHOSPHATE DEHYDRATASE HIS7"/>
    <property type="match status" value="1"/>
</dbReference>
<keyword evidence="3 6" id="KW-0028">Amino-acid biosynthesis</keyword>
<dbReference type="AlphaFoldDB" id="A0A2T2WE24"/>
<dbReference type="CDD" id="cd07914">
    <property type="entry name" value="IGPD"/>
    <property type="match status" value="1"/>
</dbReference>
<comment type="pathway">
    <text evidence="1 6">Amino-acid biosynthesis; L-histidine biosynthesis; L-histidine from 5-phospho-alpha-D-ribose 1-diphosphate: step 6/9.</text>
</comment>
<sequence length="193" mass="20869">MTRSARVVRETRETTVSLELDLDQRTAAEVDTNLPLLSHFVSALATHSYFSVKLTAQGDVDVDAHHLVEDVGIVWGQALQQALGDRRGVARFGQRVLPMDDALVLCAVDLSGRGQCYWSGGFPDRAIGTVSAEVWPEFFHGLARSAALTLHVRCLSGDNAHHVYEACFKGLGQALKEAVSLIGTDLPSTKGVL</sequence>
<evidence type="ECO:0000256" key="5">
    <source>
        <dbReference type="ARBA" id="ARBA00023239"/>
    </source>
</evidence>
<dbReference type="PANTHER" id="PTHR23133:SF2">
    <property type="entry name" value="IMIDAZOLEGLYCEROL-PHOSPHATE DEHYDRATASE"/>
    <property type="match status" value="1"/>
</dbReference>
<evidence type="ECO:0000256" key="2">
    <source>
        <dbReference type="ARBA" id="ARBA00016664"/>
    </source>
</evidence>
<dbReference type="Proteomes" id="UP000241848">
    <property type="component" value="Unassembled WGS sequence"/>
</dbReference>
<dbReference type="GO" id="GO:0005737">
    <property type="term" value="C:cytoplasm"/>
    <property type="evidence" value="ECO:0007669"/>
    <property type="project" value="UniProtKB-SubCell"/>
</dbReference>
<dbReference type="InterPro" id="IPR038494">
    <property type="entry name" value="IGPD_sf"/>
</dbReference>
<accession>A0A2T2WE24</accession>
<dbReference type="InterPro" id="IPR000807">
    <property type="entry name" value="ImidazoleglycerolP_deHydtase"/>
</dbReference>
<keyword evidence="4 6" id="KW-0368">Histidine biosynthesis</keyword>
<dbReference type="FunFam" id="3.30.230.40:FF:000001">
    <property type="entry name" value="Imidazoleglycerol-phosphate dehydratase HisB"/>
    <property type="match status" value="1"/>
</dbReference>
<dbReference type="GO" id="GO:0000105">
    <property type="term" value="P:L-histidine biosynthetic process"/>
    <property type="evidence" value="ECO:0007669"/>
    <property type="project" value="UniProtKB-UniRule"/>
</dbReference>
<evidence type="ECO:0000313" key="8">
    <source>
        <dbReference type="Proteomes" id="UP000241848"/>
    </source>
</evidence>
<evidence type="ECO:0000313" key="7">
    <source>
        <dbReference type="EMBL" id="PSR20505.1"/>
    </source>
</evidence>
<dbReference type="SUPFAM" id="SSF54211">
    <property type="entry name" value="Ribosomal protein S5 domain 2-like"/>
    <property type="match status" value="2"/>
</dbReference>
<dbReference type="UniPathway" id="UPA00031">
    <property type="reaction ID" value="UER00011"/>
</dbReference>
<organism evidence="7 8">
    <name type="scientific">Sulfobacillus acidophilus</name>
    <dbReference type="NCBI Taxonomy" id="53633"/>
    <lineage>
        <taxon>Bacteria</taxon>
        <taxon>Bacillati</taxon>
        <taxon>Bacillota</taxon>
        <taxon>Clostridia</taxon>
        <taxon>Eubacteriales</taxon>
        <taxon>Clostridiales Family XVII. Incertae Sedis</taxon>
        <taxon>Sulfobacillus</taxon>
    </lineage>
</organism>
<keyword evidence="6" id="KW-0963">Cytoplasm</keyword>
<dbReference type="EC" id="4.2.1.19" evidence="6"/>
<keyword evidence="5 6" id="KW-0456">Lyase</keyword>
<dbReference type="HAMAP" id="MF_00076">
    <property type="entry name" value="HisB"/>
    <property type="match status" value="1"/>
</dbReference>
<evidence type="ECO:0000256" key="6">
    <source>
        <dbReference type="HAMAP-Rule" id="MF_00076"/>
    </source>
</evidence>
<evidence type="ECO:0000256" key="1">
    <source>
        <dbReference type="ARBA" id="ARBA00005047"/>
    </source>
</evidence>
<reference evidence="7 8" key="1">
    <citation type="journal article" date="2014" name="BMC Genomics">
        <title>Comparison of environmental and isolate Sulfobacillus genomes reveals diverse carbon, sulfur, nitrogen, and hydrogen metabolisms.</title>
        <authorList>
            <person name="Justice N.B."/>
            <person name="Norman A."/>
            <person name="Brown C.T."/>
            <person name="Singh A."/>
            <person name="Thomas B.C."/>
            <person name="Banfield J.F."/>
        </authorList>
    </citation>
    <scope>NUCLEOTIDE SEQUENCE [LARGE SCALE GENOMIC DNA]</scope>
    <source>
        <strain evidence="7">AMDSBA3</strain>
    </source>
</reference>
<dbReference type="InterPro" id="IPR020565">
    <property type="entry name" value="ImidazoleglycerP_deHydtase_CS"/>
</dbReference>
<dbReference type="InterPro" id="IPR020568">
    <property type="entry name" value="Ribosomal_Su5_D2-typ_SF"/>
</dbReference>
<dbReference type="NCBIfam" id="NF002114">
    <property type="entry name" value="PRK00951.2-4"/>
    <property type="match status" value="1"/>
</dbReference>
<dbReference type="GO" id="GO:0004424">
    <property type="term" value="F:imidazoleglycerol-phosphate dehydratase activity"/>
    <property type="evidence" value="ECO:0007669"/>
    <property type="project" value="UniProtKB-UniRule"/>
</dbReference>
<dbReference type="EMBL" id="PXYV01000060">
    <property type="protein sequence ID" value="PSR20505.1"/>
    <property type="molecule type" value="Genomic_DNA"/>
</dbReference>
<comment type="caution">
    <text evidence="7">The sequence shown here is derived from an EMBL/GenBank/DDBJ whole genome shotgun (WGS) entry which is preliminary data.</text>
</comment>
<comment type="similarity">
    <text evidence="6">Belongs to the imidazoleglycerol-phosphate dehydratase family.</text>
</comment>
<comment type="catalytic activity">
    <reaction evidence="6">
        <text>D-erythro-1-(imidazol-4-yl)glycerol 3-phosphate = 3-(imidazol-4-yl)-2-oxopropyl phosphate + H2O</text>
        <dbReference type="Rhea" id="RHEA:11040"/>
        <dbReference type="ChEBI" id="CHEBI:15377"/>
        <dbReference type="ChEBI" id="CHEBI:57766"/>
        <dbReference type="ChEBI" id="CHEBI:58278"/>
        <dbReference type="EC" id="4.2.1.19"/>
    </reaction>
</comment>
<name>A0A2T2WE24_9FIRM</name>
<dbReference type="Gene3D" id="3.30.230.40">
    <property type="entry name" value="Imidazole glycerol phosphate dehydratase, domain 1"/>
    <property type="match status" value="2"/>
</dbReference>